<dbReference type="EMBL" id="JBEDUW010000001">
    <property type="protein sequence ID" value="KAK9951271.1"/>
    <property type="molecule type" value="Genomic_DNA"/>
</dbReference>
<evidence type="ECO:0000313" key="2">
    <source>
        <dbReference type="Proteomes" id="UP001457282"/>
    </source>
</evidence>
<sequence>MHIRWKPPDSHQVKINFDASDNPSNDAAIGFIIRDQHGNPIIASTRNIGKASMLVTAYSFEKGFKWQLSKKYTNQMPPHEQQRSHSEIAWIEPLLTITALHNEFQPLNYYRIVNYIFSIIYLLL</sequence>
<comment type="caution">
    <text evidence="1">The sequence shown here is derived from an EMBL/GenBank/DDBJ whole genome shotgun (WGS) entry which is preliminary data.</text>
</comment>
<protein>
    <recommendedName>
        <fullName evidence="3">RNase H type-1 domain-containing protein</fullName>
    </recommendedName>
</protein>
<dbReference type="Proteomes" id="UP001457282">
    <property type="component" value="Unassembled WGS sequence"/>
</dbReference>
<proteinExistence type="predicted"/>
<evidence type="ECO:0000313" key="1">
    <source>
        <dbReference type="EMBL" id="KAK9951271.1"/>
    </source>
</evidence>
<name>A0AAW1YRD9_RUBAR</name>
<reference evidence="1 2" key="1">
    <citation type="journal article" date="2023" name="G3 (Bethesda)">
        <title>A chromosome-length genome assembly and annotation of blackberry (Rubus argutus, cv. 'Hillquist').</title>
        <authorList>
            <person name="Bruna T."/>
            <person name="Aryal R."/>
            <person name="Dudchenko O."/>
            <person name="Sargent D.J."/>
            <person name="Mead D."/>
            <person name="Buti M."/>
            <person name="Cavallini A."/>
            <person name="Hytonen T."/>
            <person name="Andres J."/>
            <person name="Pham M."/>
            <person name="Weisz D."/>
            <person name="Mascagni F."/>
            <person name="Usai G."/>
            <person name="Natali L."/>
            <person name="Bassil N."/>
            <person name="Fernandez G.E."/>
            <person name="Lomsadze A."/>
            <person name="Armour M."/>
            <person name="Olukolu B."/>
            <person name="Poorten T."/>
            <person name="Britton C."/>
            <person name="Davik J."/>
            <person name="Ashrafi H."/>
            <person name="Aiden E.L."/>
            <person name="Borodovsky M."/>
            <person name="Worthington M."/>
        </authorList>
    </citation>
    <scope>NUCLEOTIDE SEQUENCE [LARGE SCALE GENOMIC DNA]</scope>
    <source>
        <strain evidence="1">PI 553951</strain>
    </source>
</reference>
<evidence type="ECO:0008006" key="3">
    <source>
        <dbReference type="Google" id="ProtNLM"/>
    </source>
</evidence>
<organism evidence="1 2">
    <name type="scientific">Rubus argutus</name>
    <name type="common">Southern blackberry</name>
    <dbReference type="NCBI Taxonomy" id="59490"/>
    <lineage>
        <taxon>Eukaryota</taxon>
        <taxon>Viridiplantae</taxon>
        <taxon>Streptophyta</taxon>
        <taxon>Embryophyta</taxon>
        <taxon>Tracheophyta</taxon>
        <taxon>Spermatophyta</taxon>
        <taxon>Magnoliopsida</taxon>
        <taxon>eudicotyledons</taxon>
        <taxon>Gunneridae</taxon>
        <taxon>Pentapetalae</taxon>
        <taxon>rosids</taxon>
        <taxon>fabids</taxon>
        <taxon>Rosales</taxon>
        <taxon>Rosaceae</taxon>
        <taxon>Rosoideae</taxon>
        <taxon>Rosoideae incertae sedis</taxon>
        <taxon>Rubus</taxon>
    </lineage>
</organism>
<dbReference type="AlphaFoldDB" id="A0AAW1YRD9"/>
<accession>A0AAW1YRD9</accession>
<gene>
    <name evidence="1" type="ORF">M0R45_006726</name>
</gene>
<keyword evidence="2" id="KW-1185">Reference proteome</keyword>